<sequence length="177" mass="19892">MANQWANQAKSGLELRLDPCHLPQNVAFTATDTGDVVMCTLNEGGVSITIQKGKHISQLVPIQHFKAVIARATTTPAGHKVVSLELLHDDTNKCIPLLVSRDLDDVLMDWRLWSDIYDLPMMLINDDGSYVSVKDRSPLQQFLGQTPHNYQRKHFYLRCRGRSLGLRLVIANQVMLG</sequence>
<organism evidence="1 2">
    <name type="scientific">Bartonella tamiae Th239</name>
    <dbReference type="NCBI Taxonomy" id="1094558"/>
    <lineage>
        <taxon>Bacteria</taxon>
        <taxon>Pseudomonadati</taxon>
        <taxon>Pseudomonadota</taxon>
        <taxon>Alphaproteobacteria</taxon>
        <taxon>Hyphomicrobiales</taxon>
        <taxon>Bartonellaceae</taxon>
        <taxon>Bartonella</taxon>
    </lineage>
</organism>
<dbReference type="Proteomes" id="UP000008952">
    <property type="component" value="Unassembled WGS sequence"/>
</dbReference>
<reference evidence="1 2" key="1">
    <citation type="submission" date="2012-03" db="EMBL/GenBank/DDBJ databases">
        <title>The Genome Sequence of Bartonella tamiae Th239.</title>
        <authorList>
            <consortium name="The Broad Institute Genome Sequencing Platform"/>
            <consortium name="The Broad Institute Genome Sequencing Center for Infectious Disease"/>
            <person name="Feldgarden M."/>
            <person name="Kirby J."/>
            <person name="Kosoy M."/>
            <person name="Birtles R."/>
            <person name="Probert W.S."/>
            <person name="Chiaraviglio L."/>
            <person name="Young S.K."/>
            <person name="Zeng Q."/>
            <person name="Gargeya S."/>
            <person name="Fitzgerald M."/>
            <person name="Haas B."/>
            <person name="Abouelleil A."/>
            <person name="Alvarado L."/>
            <person name="Arachchi H.M."/>
            <person name="Berlin A."/>
            <person name="Chapman S.B."/>
            <person name="Gearin G."/>
            <person name="Goldberg J."/>
            <person name="Griggs A."/>
            <person name="Gujja S."/>
            <person name="Hansen M."/>
            <person name="Heiman D."/>
            <person name="Howarth C."/>
            <person name="Larimer J."/>
            <person name="Lui A."/>
            <person name="MacDonald P.J.P."/>
            <person name="McCowen C."/>
            <person name="Montmayeur A."/>
            <person name="Murphy C."/>
            <person name="Neiman D."/>
            <person name="Pearson M."/>
            <person name="Priest M."/>
            <person name="Roberts A."/>
            <person name="Saif S."/>
            <person name="Shea T."/>
            <person name="Sisk P."/>
            <person name="Stolte C."/>
            <person name="Sykes S."/>
            <person name="Wortman J."/>
            <person name="Nusbaum C."/>
            <person name="Birren B."/>
        </authorList>
    </citation>
    <scope>NUCLEOTIDE SEQUENCE [LARGE SCALE GENOMIC DNA]</scope>
    <source>
        <strain evidence="1 2">Th239</strain>
    </source>
</reference>
<dbReference type="HOGENOM" id="CLU_096801_1_0_5"/>
<evidence type="ECO:0000313" key="1">
    <source>
        <dbReference type="EMBL" id="EJF90510.1"/>
    </source>
</evidence>
<dbReference type="Pfam" id="PF19596">
    <property type="entry name" value="DUF6101"/>
    <property type="match status" value="1"/>
</dbReference>
<gene>
    <name evidence="1" type="ORF">ME5_00911</name>
</gene>
<dbReference type="AlphaFoldDB" id="J1K0H3"/>
<keyword evidence="2" id="KW-1185">Reference proteome</keyword>
<accession>J1K0H3</accession>
<dbReference type="PATRIC" id="fig|1094558.3.peg.997"/>
<proteinExistence type="predicted"/>
<dbReference type="OrthoDB" id="8449893at2"/>
<name>J1K0H3_9HYPH</name>
<protein>
    <submittedName>
        <fullName evidence="1">Uncharacterized protein</fullName>
    </submittedName>
</protein>
<comment type="caution">
    <text evidence="1">The sequence shown here is derived from an EMBL/GenBank/DDBJ whole genome shotgun (WGS) entry which is preliminary data.</text>
</comment>
<dbReference type="eggNOG" id="ENOG5032YZE">
    <property type="taxonomic scope" value="Bacteria"/>
</dbReference>
<evidence type="ECO:0000313" key="2">
    <source>
        <dbReference type="Proteomes" id="UP000008952"/>
    </source>
</evidence>
<dbReference type="RefSeq" id="WP_008038886.1">
    <property type="nucleotide sequence ID" value="NZ_JH725147.1"/>
</dbReference>
<dbReference type="EMBL" id="AIMB01000007">
    <property type="protein sequence ID" value="EJF90510.1"/>
    <property type="molecule type" value="Genomic_DNA"/>
</dbReference>
<dbReference type="STRING" id="1094558.ME5_00911"/>
<dbReference type="InterPro" id="IPR046083">
    <property type="entry name" value="DUF6101"/>
</dbReference>